<proteinExistence type="predicted"/>
<evidence type="ECO:0000256" key="1">
    <source>
        <dbReference type="SAM" id="SignalP"/>
    </source>
</evidence>
<dbReference type="PANTHER" id="PTHR43031:SF18">
    <property type="entry name" value="RHODANESE-RELATED SULFURTRANSFERASES"/>
    <property type="match status" value="1"/>
</dbReference>
<evidence type="ECO:0000259" key="2">
    <source>
        <dbReference type="PROSITE" id="PS50206"/>
    </source>
</evidence>
<dbReference type="Gene3D" id="3.40.250.10">
    <property type="entry name" value="Rhodanese-like domain"/>
    <property type="match status" value="1"/>
</dbReference>
<feature type="domain" description="Rhodanese" evidence="2">
    <location>
        <begin position="40"/>
        <end position="122"/>
    </location>
</feature>
<comment type="caution">
    <text evidence="3">The sequence shown here is derived from an EMBL/GenBank/DDBJ whole genome shotgun (WGS) entry which is preliminary data.</text>
</comment>
<reference evidence="3" key="1">
    <citation type="submission" date="2022-01" db="EMBL/GenBank/DDBJ databases">
        <title>Gillisia lutea sp. nov., isolated from marine plastic residues from the Malvarosa beach (Valencia, Spain).</title>
        <authorList>
            <person name="Vidal-Verdu A."/>
            <person name="Molina-Menor E."/>
            <person name="Satari L."/>
            <person name="Pascual J."/>
            <person name="Pereto J."/>
            <person name="Porcar M."/>
        </authorList>
    </citation>
    <scope>NUCLEOTIDE SEQUENCE</scope>
    <source>
        <strain evidence="3">M10.2A</strain>
    </source>
</reference>
<dbReference type="EMBL" id="JAKGTH010000007">
    <property type="protein sequence ID" value="MCF4101427.1"/>
    <property type="molecule type" value="Genomic_DNA"/>
</dbReference>
<name>A0ABS9EEX1_9FLAO</name>
<dbReference type="PANTHER" id="PTHR43031">
    <property type="entry name" value="FAD-DEPENDENT OXIDOREDUCTASE"/>
    <property type="match status" value="1"/>
</dbReference>
<evidence type="ECO:0000313" key="4">
    <source>
        <dbReference type="Proteomes" id="UP001179363"/>
    </source>
</evidence>
<dbReference type="Proteomes" id="UP001179363">
    <property type="component" value="Unassembled WGS sequence"/>
</dbReference>
<dbReference type="PROSITE" id="PS50206">
    <property type="entry name" value="RHODANESE_3"/>
    <property type="match status" value="1"/>
</dbReference>
<evidence type="ECO:0000313" key="3">
    <source>
        <dbReference type="EMBL" id="MCF4101427.1"/>
    </source>
</evidence>
<keyword evidence="1" id="KW-0732">Signal</keyword>
<dbReference type="Pfam" id="PF00581">
    <property type="entry name" value="Rhodanese"/>
    <property type="match status" value="1"/>
</dbReference>
<protein>
    <submittedName>
        <fullName evidence="3">Rhodanese-like domain-containing protein</fullName>
    </submittedName>
</protein>
<dbReference type="InterPro" id="IPR001763">
    <property type="entry name" value="Rhodanese-like_dom"/>
</dbReference>
<dbReference type="SUPFAM" id="SSF52821">
    <property type="entry name" value="Rhodanese/Cell cycle control phosphatase"/>
    <property type="match status" value="1"/>
</dbReference>
<feature type="chain" id="PRO_5046780115" evidence="1">
    <location>
        <begin position="22"/>
        <end position="122"/>
    </location>
</feature>
<gene>
    <name evidence="3" type="ORF">L1I30_07105</name>
</gene>
<dbReference type="RefSeq" id="WP_236133573.1">
    <property type="nucleotide sequence ID" value="NZ_JAKGTH010000007.1"/>
</dbReference>
<organism evidence="3 4">
    <name type="scientific">Gillisia lutea</name>
    <dbReference type="NCBI Taxonomy" id="2909668"/>
    <lineage>
        <taxon>Bacteria</taxon>
        <taxon>Pseudomonadati</taxon>
        <taxon>Bacteroidota</taxon>
        <taxon>Flavobacteriia</taxon>
        <taxon>Flavobacteriales</taxon>
        <taxon>Flavobacteriaceae</taxon>
        <taxon>Gillisia</taxon>
    </lineage>
</organism>
<dbReference type="SMART" id="SM00450">
    <property type="entry name" value="RHOD"/>
    <property type="match status" value="1"/>
</dbReference>
<dbReference type="InterPro" id="IPR036873">
    <property type="entry name" value="Rhodanese-like_dom_sf"/>
</dbReference>
<accession>A0ABS9EEX1</accession>
<dbReference type="CDD" id="cd00158">
    <property type="entry name" value="RHOD"/>
    <property type="match status" value="1"/>
</dbReference>
<sequence>MNFLKLFILMGFFSSIFGASAQSSDKVSVLSVTEFKEQINNGKVTVIDVRTPQEYKEGHIKNAKNYNFFDVDFTSKFSSLKKDQPVYLYCRSGNRSNKAAHKLATMGFEKIYDLKGGYMAWR</sequence>
<feature type="signal peptide" evidence="1">
    <location>
        <begin position="1"/>
        <end position="21"/>
    </location>
</feature>
<keyword evidence="4" id="KW-1185">Reference proteome</keyword>
<dbReference type="InterPro" id="IPR050229">
    <property type="entry name" value="GlpE_sulfurtransferase"/>
</dbReference>